<dbReference type="AlphaFoldDB" id="A0A814PKV1"/>
<comment type="caution">
    <text evidence="3">The sequence shown here is derived from an EMBL/GenBank/DDBJ whole genome shotgun (WGS) entry which is preliminary data.</text>
</comment>
<dbReference type="EMBL" id="CAJOBE010001458">
    <property type="protein sequence ID" value="CAF3745696.1"/>
    <property type="molecule type" value="Genomic_DNA"/>
</dbReference>
<dbReference type="InterPro" id="IPR051705">
    <property type="entry name" value="Gsp_Synthetase/Amidase"/>
</dbReference>
<dbReference type="GO" id="GO:0016874">
    <property type="term" value="F:ligase activity"/>
    <property type="evidence" value="ECO:0007669"/>
    <property type="project" value="TreeGrafter"/>
</dbReference>
<reference evidence="3" key="1">
    <citation type="submission" date="2021-02" db="EMBL/GenBank/DDBJ databases">
        <authorList>
            <person name="Nowell W R."/>
        </authorList>
    </citation>
    <scope>NUCLEOTIDE SEQUENCE</scope>
</reference>
<dbReference type="Proteomes" id="UP000663889">
    <property type="component" value="Unassembled WGS sequence"/>
</dbReference>
<dbReference type="EMBL" id="CAJNOO010000411">
    <property type="protein sequence ID" value="CAF0935953.1"/>
    <property type="molecule type" value="Genomic_DNA"/>
</dbReference>
<evidence type="ECO:0000313" key="2">
    <source>
        <dbReference type="EMBL" id="CAF0935953.1"/>
    </source>
</evidence>
<dbReference type="PANTHER" id="PTHR30094">
    <property type="entry name" value="BIFUNCTIONAL GLUTATHIONYLSPERMIDINE SYNTHETASE/AMIDASE-RELATED"/>
    <property type="match status" value="1"/>
</dbReference>
<dbReference type="OrthoDB" id="299748at2759"/>
<protein>
    <recommendedName>
        <fullName evidence="1">Peptidase C51 domain-containing protein</fullName>
    </recommendedName>
</protein>
<dbReference type="InterPro" id="IPR038765">
    <property type="entry name" value="Papain-like_cys_pep_sf"/>
</dbReference>
<dbReference type="PROSITE" id="PS50911">
    <property type="entry name" value="CHAP"/>
    <property type="match status" value="1"/>
</dbReference>
<dbReference type="SUPFAM" id="SSF54001">
    <property type="entry name" value="Cysteine proteinases"/>
    <property type="match status" value="1"/>
</dbReference>
<name>A0A814PKV1_9BILA</name>
<dbReference type="EMBL" id="CAJOAX010000862">
    <property type="protein sequence ID" value="CAF3660152.1"/>
    <property type="molecule type" value="Genomic_DNA"/>
</dbReference>
<feature type="domain" description="Peptidase C51" evidence="1">
    <location>
        <begin position="25"/>
        <end position="167"/>
    </location>
</feature>
<evidence type="ECO:0000313" key="3">
    <source>
        <dbReference type="EMBL" id="CAF1107408.1"/>
    </source>
</evidence>
<dbReference type="Proteomes" id="UP000663823">
    <property type="component" value="Unassembled WGS sequence"/>
</dbReference>
<dbReference type="Proteomes" id="UP000663882">
    <property type="component" value="Unassembled WGS sequence"/>
</dbReference>
<gene>
    <name evidence="5" type="ORF">FNK824_LOCUS11950</name>
    <name evidence="4" type="ORF">OTI717_LOCUS9879</name>
    <name evidence="2" type="ORF">RFH988_LOCUS10803</name>
    <name evidence="3" type="ORF">SEV965_LOCUS16203</name>
</gene>
<dbReference type="PANTHER" id="PTHR30094:SF0">
    <property type="entry name" value="BIFUNCTIONAL GLUTATHIONYLSPERMIDINE SYNTHETASE_AMIDASE-RELATED"/>
    <property type="match status" value="1"/>
</dbReference>
<evidence type="ECO:0000313" key="4">
    <source>
        <dbReference type="EMBL" id="CAF3660152.1"/>
    </source>
</evidence>
<sequence>MGNGASYKRAPSSGIQGVASTNVPAYSNHGTYSFRKNYLYGIYTGIQWQCVEFARRWLLLRKSCIFSNIDMASNIWKYMSYVERVTDGKKFQLIPHPNGSKKKPQKDSFLIYPRNRRMRAGHIAVITNVDRKYVYLAEQNRGFHYWSTDYARRAPLIFTHEDGYFINDDYELYGWLEIESNHQLQPLNKSNIQQILRKYQTFDE</sequence>
<proteinExistence type="predicted"/>
<dbReference type="InterPro" id="IPR007921">
    <property type="entry name" value="CHAP_dom"/>
</dbReference>
<evidence type="ECO:0000313" key="5">
    <source>
        <dbReference type="EMBL" id="CAF3745696.1"/>
    </source>
</evidence>
<accession>A0A814PKV1</accession>
<dbReference type="Gene3D" id="3.90.1720.10">
    <property type="entry name" value="endopeptidase domain like (from Nostoc punctiforme)"/>
    <property type="match status" value="1"/>
</dbReference>
<evidence type="ECO:0000313" key="6">
    <source>
        <dbReference type="Proteomes" id="UP000663889"/>
    </source>
</evidence>
<evidence type="ECO:0000259" key="1">
    <source>
        <dbReference type="PROSITE" id="PS50911"/>
    </source>
</evidence>
<dbReference type="Pfam" id="PF05257">
    <property type="entry name" value="CHAP"/>
    <property type="match status" value="1"/>
</dbReference>
<dbReference type="EMBL" id="CAJNOU010000878">
    <property type="protein sequence ID" value="CAF1107408.1"/>
    <property type="molecule type" value="Genomic_DNA"/>
</dbReference>
<dbReference type="Proteomes" id="UP000663874">
    <property type="component" value="Unassembled WGS sequence"/>
</dbReference>
<organism evidence="3 6">
    <name type="scientific">Rotaria sordida</name>
    <dbReference type="NCBI Taxonomy" id="392033"/>
    <lineage>
        <taxon>Eukaryota</taxon>
        <taxon>Metazoa</taxon>
        <taxon>Spiralia</taxon>
        <taxon>Gnathifera</taxon>
        <taxon>Rotifera</taxon>
        <taxon>Eurotatoria</taxon>
        <taxon>Bdelloidea</taxon>
        <taxon>Philodinida</taxon>
        <taxon>Philodinidae</taxon>
        <taxon>Rotaria</taxon>
    </lineage>
</organism>